<evidence type="ECO:0000259" key="1">
    <source>
        <dbReference type="PROSITE" id="PS51186"/>
    </source>
</evidence>
<reference evidence="3" key="1">
    <citation type="submission" date="2015-12" db="EMBL/GenBank/DDBJ databases">
        <authorList>
            <person name="Zhang G."/>
            <person name="Stingl U."/>
        </authorList>
    </citation>
    <scope>NUCLEOTIDE SEQUENCE [LARGE SCALE GENOMIC DNA]</scope>
    <source>
        <strain evidence="3">ZGT118</strain>
    </source>
</reference>
<evidence type="ECO:0000313" key="2">
    <source>
        <dbReference type="EMBL" id="KUJ85451.1"/>
    </source>
</evidence>
<dbReference type="AlphaFoldDB" id="A0A0X3UE16"/>
<accession>A0A0X3UE16</accession>
<feature type="domain" description="N-acetyltransferase" evidence="1">
    <location>
        <begin position="21"/>
        <end position="169"/>
    </location>
</feature>
<dbReference type="Gene3D" id="3.40.630.30">
    <property type="match status" value="1"/>
</dbReference>
<name>A0A0X3UE16_9RHOB</name>
<gene>
    <name evidence="2" type="ORF">AVO45_00150</name>
</gene>
<dbReference type="PROSITE" id="PS51186">
    <property type="entry name" value="GNAT"/>
    <property type="match status" value="1"/>
</dbReference>
<dbReference type="GO" id="GO:0016747">
    <property type="term" value="F:acyltransferase activity, transferring groups other than amino-acyl groups"/>
    <property type="evidence" value="ECO:0007669"/>
    <property type="project" value="InterPro"/>
</dbReference>
<dbReference type="EMBL" id="LQBQ01000001">
    <property type="protein sequence ID" value="KUJ85451.1"/>
    <property type="molecule type" value="Genomic_DNA"/>
</dbReference>
<dbReference type="SUPFAM" id="SSF55729">
    <property type="entry name" value="Acyl-CoA N-acyltransferases (Nat)"/>
    <property type="match status" value="1"/>
</dbReference>
<dbReference type="CDD" id="cd04301">
    <property type="entry name" value="NAT_SF"/>
    <property type="match status" value="1"/>
</dbReference>
<keyword evidence="3" id="KW-1185">Reference proteome</keyword>
<protein>
    <recommendedName>
        <fullName evidence="1">N-acetyltransferase domain-containing protein</fullName>
    </recommendedName>
</protein>
<dbReference type="STRING" id="1685379.AVO45_00150"/>
<dbReference type="Proteomes" id="UP000053791">
    <property type="component" value="Unassembled WGS sequence"/>
</dbReference>
<organism evidence="2 3">
    <name type="scientific">Ruegeria marisrubri</name>
    <dbReference type="NCBI Taxonomy" id="1685379"/>
    <lineage>
        <taxon>Bacteria</taxon>
        <taxon>Pseudomonadati</taxon>
        <taxon>Pseudomonadota</taxon>
        <taxon>Alphaproteobacteria</taxon>
        <taxon>Rhodobacterales</taxon>
        <taxon>Roseobacteraceae</taxon>
        <taxon>Ruegeria</taxon>
    </lineage>
</organism>
<proteinExistence type="predicted"/>
<dbReference type="Pfam" id="PF00583">
    <property type="entry name" value="Acetyltransf_1"/>
    <property type="match status" value="1"/>
</dbReference>
<evidence type="ECO:0000313" key="3">
    <source>
        <dbReference type="Proteomes" id="UP000053791"/>
    </source>
</evidence>
<dbReference type="InterPro" id="IPR016181">
    <property type="entry name" value="Acyl_CoA_acyltransferase"/>
</dbReference>
<sequence>MTQESSFMTDAPEKRLLEESLRIRKATSEHLQHAIDLDARITGQPKPEYWQDIFERYGSRHVDERFFLVAEPRDPSSGPEILGLIVGEVRGWEFGSEPCGWVFAVSVDPDYRQQGIGEALFQALCEKFREIGITTVRTMVRRQDPLHMSFFRSEGMMAGPYIQMELNLEDE</sequence>
<comment type="caution">
    <text evidence="2">The sequence shown here is derived from an EMBL/GenBank/DDBJ whole genome shotgun (WGS) entry which is preliminary data.</text>
</comment>
<dbReference type="InterPro" id="IPR000182">
    <property type="entry name" value="GNAT_dom"/>
</dbReference>